<keyword evidence="3" id="KW-1185">Reference proteome</keyword>
<feature type="compositionally biased region" description="Basic and acidic residues" evidence="1">
    <location>
        <begin position="81"/>
        <end position="95"/>
    </location>
</feature>
<gene>
    <name evidence="2" type="ORF">FYJ29_00185</name>
</gene>
<sequence length="125" mass="13965">MNEKYIVEGPALAKLLRENRIRIARGELTFTPLVDGDEKKAEPVTVDDEDNKDIPPVDEKVPTEVENVDAPSEDNQDEEIWDSKEVAPEDSKEVAPEEESKDVAPSEDNKDIPPVETKSPKKGKK</sequence>
<reference evidence="2 3" key="1">
    <citation type="submission" date="2019-08" db="EMBL/GenBank/DDBJ databases">
        <title>In-depth cultivation of the pig gut microbiome towards novel bacterial diversity and tailored functional studies.</title>
        <authorList>
            <person name="Wylensek D."/>
            <person name="Hitch T.C.A."/>
            <person name="Clavel T."/>
        </authorList>
    </citation>
    <scope>NUCLEOTIDE SEQUENCE [LARGE SCALE GENOMIC DNA]</scope>
    <source>
        <strain evidence="2 3">Oil-RF-744-WCA-WT-10</strain>
    </source>
</reference>
<dbReference type="EMBL" id="VULT01000001">
    <property type="protein sequence ID" value="MSS16198.1"/>
    <property type="molecule type" value="Genomic_DNA"/>
</dbReference>
<dbReference type="RefSeq" id="WP_154328017.1">
    <property type="nucleotide sequence ID" value="NZ_CP045696.1"/>
</dbReference>
<name>A0A6L5XAB9_9BACT</name>
<accession>A0A6L5XAB9</accession>
<evidence type="ECO:0000313" key="2">
    <source>
        <dbReference type="EMBL" id="MSS16198.1"/>
    </source>
</evidence>
<dbReference type="AlphaFoldDB" id="A0A6L5XAB9"/>
<dbReference type="Proteomes" id="UP000483362">
    <property type="component" value="Unassembled WGS sequence"/>
</dbReference>
<protein>
    <submittedName>
        <fullName evidence="2">Uncharacterized protein</fullName>
    </submittedName>
</protein>
<evidence type="ECO:0000256" key="1">
    <source>
        <dbReference type="SAM" id="MobiDB-lite"/>
    </source>
</evidence>
<comment type="caution">
    <text evidence="2">The sequence shown here is derived from an EMBL/GenBank/DDBJ whole genome shotgun (WGS) entry which is preliminary data.</text>
</comment>
<organism evidence="2 3">
    <name type="scientific">Sodaliphilus pleomorphus</name>
    <dbReference type="NCBI Taxonomy" id="2606626"/>
    <lineage>
        <taxon>Bacteria</taxon>
        <taxon>Pseudomonadati</taxon>
        <taxon>Bacteroidota</taxon>
        <taxon>Bacteroidia</taxon>
        <taxon>Bacteroidales</taxon>
        <taxon>Muribaculaceae</taxon>
        <taxon>Sodaliphilus</taxon>
    </lineage>
</organism>
<feature type="compositionally biased region" description="Basic and acidic residues" evidence="1">
    <location>
        <begin position="101"/>
        <end position="113"/>
    </location>
</feature>
<feature type="region of interest" description="Disordered" evidence="1">
    <location>
        <begin position="26"/>
        <end position="125"/>
    </location>
</feature>
<evidence type="ECO:0000313" key="3">
    <source>
        <dbReference type="Proteomes" id="UP000483362"/>
    </source>
</evidence>
<feature type="compositionally biased region" description="Acidic residues" evidence="1">
    <location>
        <begin position="71"/>
        <end position="80"/>
    </location>
</feature>
<proteinExistence type="predicted"/>
<feature type="compositionally biased region" description="Basic and acidic residues" evidence="1">
    <location>
        <begin position="52"/>
        <end position="63"/>
    </location>
</feature>